<reference evidence="1 2" key="1">
    <citation type="submission" date="2018-04" db="EMBL/GenBank/DDBJ databases">
        <title>Genomic Encyclopedia of Type Strains, Phase IV (KMG-IV): sequencing the most valuable type-strain genomes for metagenomic binning, comparative biology and taxonomic classification.</title>
        <authorList>
            <person name="Goeker M."/>
        </authorList>
    </citation>
    <scope>NUCLEOTIDE SEQUENCE [LARGE SCALE GENOMIC DNA]</scope>
    <source>
        <strain evidence="1 2">DSM 7138</strain>
    </source>
</reference>
<dbReference type="InterPro" id="IPR010985">
    <property type="entry name" value="Ribbon_hlx_hlx"/>
</dbReference>
<name>A0A2T5B5P6_MYCDI</name>
<dbReference type="GO" id="GO:0006355">
    <property type="term" value="P:regulation of DNA-templated transcription"/>
    <property type="evidence" value="ECO:0007669"/>
    <property type="project" value="InterPro"/>
</dbReference>
<evidence type="ECO:0000313" key="2">
    <source>
        <dbReference type="Proteomes" id="UP000241247"/>
    </source>
</evidence>
<dbReference type="AlphaFoldDB" id="A0A2T5B5P6"/>
<accession>A0A2T5B5P6</accession>
<gene>
    <name evidence="1" type="ORF">C7449_105205</name>
</gene>
<comment type="caution">
    <text evidence="1">The sequence shown here is derived from an EMBL/GenBank/DDBJ whole genome shotgun (WGS) entry which is preliminary data.</text>
</comment>
<dbReference type="SUPFAM" id="SSF47598">
    <property type="entry name" value="Ribbon-helix-helix"/>
    <property type="match status" value="1"/>
</dbReference>
<dbReference type="Proteomes" id="UP000241247">
    <property type="component" value="Unassembled WGS sequence"/>
</dbReference>
<organism evidence="1 2">
    <name type="scientific">Mycoplana dimorpha</name>
    <dbReference type="NCBI Taxonomy" id="28320"/>
    <lineage>
        <taxon>Bacteria</taxon>
        <taxon>Pseudomonadati</taxon>
        <taxon>Pseudomonadota</taxon>
        <taxon>Alphaproteobacteria</taxon>
        <taxon>Hyphomicrobiales</taxon>
        <taxon>Rhizobiaceae</taxon>
        <taxon>Mycoplana</taxon>
    </lineage>
</organism>
<evidence type="ECO:0000313" key="1">
    <source>
        <dbReference type="EMBL" id="PTM94305.1"/>
    </source>
</evidence>
<protein>
    <submittedName>
        <fullName evidence="1">Putative transcriptional regulator</fullName>
    </submittedName>
</protein>
<keyword evidence="2" id="KW-1185">Reference proteome</keyword>
<sequence>MRYNVANIATLYRLAMSAPFSLRLDSELKARLEAEARNQDRSASHVAAKAIEMFLDAQDAKRLAIERALEQADAGAFVSADAVHRWMNSWDSDQELPEPQPDRLKEP</sequence>
<dbReference type="EMBL" id="PZZZ01000005">
    <property type="protein sequence ID" value="PTM94305.1"/>
    <property type="molecule type" value="Genomic_DNA"/>
</dbReference>
<proteinExistence type="predicted"/>